<reference evidence="2" key="1">
    <citation type="journal article" date="2019" name="Int. J. Syst. Evol. Microbiol.">
        <title>The Global Catalogue of Microorganisms (GCM) 10K type strain sequencing project: providing services to taxonomists for standard genome sequencing and annotation.</title>
        <authorList>
            <consortium name="The Broad Institute Genomics Platform"/>
            <consortium name="The Broad Institute Genome Sequencing Center for Infectious Disease"/>
            <person name="Wu L."/>
            <person name="Ma J."/>
        </authorList>
    </citation>
    <scope>NUCLEOTIDE SEQUENCE [LARGE SCALE GENOMIC DNA]</scope>
    <source>
        <strain evidence="2">JCM 17452</strain>
    </source>
</reference>
<dbReference type="EMBL" id="BAABAV010000001">
    <property type="protein sequence ID" value="GAA4269540.1"/>
    <property type="molecule type" value="Genomic_DNA"/>
</dbReference>
<accession>A0ABP8EBC0</accession>
<dbReference type="RefSeq" id="WP_139000559.1">
    <property type="nucleotide sequence ID" value="NZ_BAABAV010000001.1"/>
</dbReference>
<sequence>MKKLLILLVLIVTFNVSAQKNRERIKALKVSFITEQLDLSQQEAQKFWPIYNEYENETSEIRFKEIRSIRKEIRDNLQTMSDDDANKLIKRLNYAENKMHELRLAFSGKLIGVIPSKKIILLKIAEEDFKRKMLDEFKNRRRG</sequence>
<evidence type="ECO:0000313" key="2">
    <source>
        <dbReference type="Proteomes" id="UP001500027"/>
    </source>
</evidence>
<organism evidence="1 2">
    <name type="scientific">Hyunsoonleella aestuarii</name>
    <dbReference type="NCBI Taxonomy" id="912802"/>
    <lineage>
        <taxon>Bacteria</taxon>
        <taxon>Pseudomonadati</taxon>
        <taxon>Bacteroidota</taxon>
        <taxon>Flavobacteriia</taxon>
        <taxon>Flavobacteriales</taxon>
        <taxon>Flavobacteriaceae</taxon>
    </lineage>
</organism>
<gene>
    <name evidence="1" type="ORF">GCM10022257_16410</name>
</gene>
<name>A0ABP8EBC0_9FLAO</name>
<keyword evidence="2" id="KW-1185">Reference proteome</keyword>
<dbReference type="Proteomes" id="UP001500027">
    <property type="component" value="Unassembled WGS sequence"/>
</dbReference>
<proteinExistence type="predicted"/>
<evidence type="ECO:0000313" key="1">
    <source>
        <dbReference type="EMBL" id="GAA4269540.1"/>
    </source>
</evidence>
<evidence type="ECO:0008006" key="3">
    <source>
        <dbReference type="Google" id="ProtNLM"/>
    </source>
</evidence>
<protein>
    <recommendedName>
        <fullName evidence="3">Sensor of ECF-type sigma factor</fullName>
    </recommendedName>
</protein>
<comment type="caution">
    <text evidence="1">The sequence shown here is derived from an EMBL/GenBank/DDBJ whole genome shotgun (WGS) entry which is preliminary data.</text>
</comment>